<evidence type="ECO:0000256" key="1">
    <source>
        <dbReference type="ARBA" id="ARBA00008834"/>
    </source>
</evidence>
<sequence length="454" mass="49769">MNIFLSTWHPHADGVTSDTAIFQKALDALSQAGGGTLVVESGKYYLGGLRIGSDTCLWLSPGAELIVSDNYADFTQAVALSRAECSDRAFLYARDAENITLCGGGTINGNAAGWFSSAADDMGYRAPAEQRPRIILLENCQRVRLENIVVRHAPMWTIHLVSCLQVVIDGVTVDNDLTMSNTDALDIDSCQQVHIANCFFSAADDAICLKTTDKPATLQRALRQVTIVNCSLRSKSCAFKIGTETWEDIEDIVVSNCTIYDSNRGIGLISRDGGRLRRIVFTGITFQCVTALACHWGAADPIFLSARRRDPLIEPGEITQVQFRGLSGECEGAINMHSETPGRINRIQLENIQLTQRLYRQGGQGNYDIRPPCNPRSPKGTGRDNAWCLNPETGNVWGVEPYPGGLPVLFANGVFGLFIRELDWQRPEPLPVGWNAQALCLEKCEQARVGELSQ</sequence>
<proteinExistence type="inferred from homology"/>
<evidence type="ECO:0000256" key="4">
    <source>
        <dbReference type="RuleBase" id="RU361169"/>
    </source>
</evidence>
<reference evidence="5" key="1">
    <citation type="submission" date="2019-06" db="EMBL/GenBank/DDBJ databases">
        <authorList>
            <person name="Deangelis K."/>
            <person name="Huntemann M."/>
            <person name="Clum A."/>
            <person name="Pillay M."/>
            <person name="Palaniappan K."/>
            <person name="Varghese N."/>
            <person name="Mikhailova N."/>
            <person name="Stamatis D."/>
            <person name="Reddy T."/>
            <person name="Daum C."/>
            <person name="Shapiro N."/>
            <person name="Ivanova N."/>
            <person name="Kyrpides N."/>
            <person name="Woyke T."/>
        </authorList>
    </citation>
    <scope>NUCLEOTIDE SEQUENCE [LARGE SCALE GENOMIC DNA]</scope>
    <source>
        <strain evidence="5">128R</strain>
    </source>
</reference>
<dbReference type="InterPro" id="IPR011050">
    <property type="entry name" value="Pectin_lyase_fold/virulence"/>
</dbReference>
<dbReference type="InterPro" id="IPR000743">
    <property type="entry name" value="Glyco_hydro_28"/>
</dbReference>
<dbReference type="GO" id="GO:0004650">
    <property type="term" value="F:polygalacturonase activity"/>
    <property type="evidence" value="ECO:0007669"/>
    <property type="project" value="InterPro"/>
</dbReference>
<dbReference type="OrthoDB" id="9795222at2"/>
<dbReference type="Pfam" id="PF00295">
    <property type="entry name" value="Glyco_hydro_28"/>
    <property type="match status" value="1"/>
</dbReference>
<dbReference type="PANTHER" id="PTHR31339">
    <property type="entry name" value="PECTIN LYASE-RELATED"/>
    <property type="match status" value="1"/>
</dbReference>
<evidence type="ECO:0000256" key="2">
    <source>
        <dbReference type="ARBA" id="ARBA00022801"/>
    </source>
</evidence>
<name>A0A559T1E7_SERFO</name>
<keyword evidence="2 4" id="KW-0378">Hydrolase</keyword>
<dbReference type="InterPro" id="IPR051801">
    <property type="entry name" value="GH28_Enzymes"/>
</dbReference>
<accession>A0A559T1E7</accession>
<comment type="caution">
    <text evidence="5">The sequence shown here is derived from an EMBL/GenBank/DDBJ whole genome shotgun (WGS) entry which is preliminary data.</text>
</comment>
<dbReference type="PANTHER" id="PTHR31339:SF9">
    <property type="entry name" value="PLASMIN AND FIBRONECTIN-BINDING PROTEIN A"/>
    <property type="match status" value="1"/>
</dbReference>
<gene>
    <name evidence="5" type="ORF">FHU10_0854</name>
</gene>
<dbReference type="EMBL" id="VISQ01000001">
    <property type="protein sequence ID" value="TVZ68421.1"/>
    <property type="molecule type" value="Genomic_DNA"/>
</dbReference>
<reference evidence="5" key="2">
    <citation type="submission" date="2019-08" db="EMBL/GenBank/DDBJ databases">
        <title>Investigation of anaerobic lignin degradation for improved lignocellulosic biofuels.</title>
        <authorList>
            <person name="Deangelis K.PhD."/>
        </authorList>
    </citation>
    <scope>NUCLEOTIDE SEQUENCE [LARGE SCALE GENOMIC DNA]</scope>
    <source>
        <strain evidence="5">128R</strain>
    </source>
</reference>
<protein>
    <submittedName>
        <fullName evidence="5">Glycosyl hydrolase family 28</fullName>
    </submittedName>
</protein>
<dbReference type="InterPro" id="IPR012334">
    <property type="entry name" value="Pectin_lyas_fold"/>
</dbReference>
<keyword evidence="3 4" id="KW-0326">Glycosidase</keyword>
<dbReference type="Gene3D" id="2.160.20.10">
    <property type="entry name" value="Single-stranded right-handed beta-helix, Pectin lyase-like"/>
    <property type="match status" value="1"/>
</dbReference>
<evidence type="ECO:0000256" key="3">
    <source>
        <dbReference type="ARBA" id="ARBA00023295"/>
    </source>
</evidence>
<dbReference type="GO" id="GO:0005975">
    <property type="term" value="P:carbohydrate metabolic process"/>
    <property type="evidence" value="ECO:0007669"/>
    <property type="project" value="InterPro"/>
</dbReference>
<dbReference type="AlphaFoldDB" id="A0A559T1E7"/>
<evidence type="ECO:0000313" key="5">
    <source>
        <dbReference type="EMBL" id="TVZ68421.1"/>
    </source>
</evidence>
<organism evidence="5">
    <name type="scientific">Serratia fonticola</name>
    <dbReference type="NCBI Taxonomy" id="47917"/>
    <lineage>
        <taxon>Bacteria</taxon>
        <taxon>Pseudomonadati</taxon>
        <taxon>Pseudomonadota</taxon>
        <taxon>Gammaproteobacteria</taxon>
        <taxon>Enterobacterales</taxon>
        <taxon>Yersiniaceae</taxon>
        <taxon>Serratia</taxon>
    </lineage>
</organism>
<comment type="similarity">
    <text evidence="1 4">Belongs to the glycosyl hydrolase 28 family.</text>
</comment>
<dbReference type="SUPFAM" id="SSF51126">
    <property type="entry name" value="Pectin lyase-like"/>
    <property type="match status" value="1"/>
</dbReference>